<dbReference type="InterPro" id="IPR036852">
    <property type="entry name" value="Peptidase_S8/S53_dom_sf"/>
</dbReference>
<keyword evidence="3 6" id="KW-0378">Hydrolase</keyword>
<dbReference type="InterPro" id="IPR041365">
    <property type="entry name" value="CspB_prodomain"/>
</dbReference>
<feature type="active site" description="Charge relay system" evidence="5 6">
    <location>
        <position position="128"/>
    </location>
</feature>
<dbReference type="InterPro" id="IPR023828">
    <property type="entry name" value="Peptidase_S8_Ser-AS"/>
</dbReference>
<keyword evidence="2 6" id="KW-0645">Protease</keyword>
<dbReference type="PIRSF" id="PIRSF037894">
    <property type="entry name" value="Subtilisin_rel_CspABC"/>
    <property type="match status" value="1"/>
</dbReference>
<feature type="domain" description="Peptidase S8/S53" evidence="8">
    <location>
        <begin position="447"/>
        <end position="563"/>
    </location>
</feature>
<protein>
    <submittedName>
        <fullName evidence="10">PIII-type proteinase</fullName>
        <ecNumber evidence="10">3.4.21.96</ecNumber>
    </submittedName>
</protein>
<dbReference type="OrthoDB" id="9762689at2"/>
<dbReference type="InterPro" id="IPR034045">
    <property type="entry name" value="Pep_S8_CspA-like"/>
</dbReference>
<feature type="active site" description="Charge relay system" evidence="5 6">
    <location>
        <position position="199"/>
    </location>
</feature>
<dbReference type="GO" id="GO:0006508">
    <property type="term" value="P:proteolysis"/>
    <property type="evidence" value="ECO:0007669"/>
    <property type="project" value="UniProtKB-KW"/>
</dbReference>
<reference evidence="10 11" key="1">
    <citation type="journal article" date="2019" name="Anaerobe">
        <title>Detection of Robinsoniella peoriensis in multiple bone samples of a trauma patient.</title>
        <authorList>
            <person name="Schrottner P."/>
            <person name="Hartwich K."/>
            <person name="Bunk B."/>
            <person name="Schober I."/>
            <person name="Helbig S."/>
            <person name="Rudolph W.W."/>
            <person name="Gunzer F."/>
        </authorList>
    </citation>
    <scope>NUCLEOTIDE SEQUENCE [LARGE SCALE GENOMIC DNA]</scope>
    <source>
        <strain evidence="10 11">DSM 106044</strain>
    </source>
</reference>
<dbReference type="InterPro" id="IPR015500">
    <property type="entry name" value="Peptidase_S8_subtilisin-rel"/>
</dbReference>
<dbReference type="GO" id="GO:0004252">
    <property type="term" value="F:serine-type endopeptidase activity"/>
    <property type="evidence" value="ECO:0007669"/>
    <property type="project" value="UniProtKB-UniRule"/>
</dbReference>
<dbReference type="AlphaFoldDB" id="A0A4U8Q7E0"/>
<dbReference type="PROSITE" id="PS00136">
    <property type="entry name" value="SUBTILASE_ASP"/>
    <property type="match status" value="1"/>
</dbReference>
<keyword evidence="11" id="KW-1185">Reference proteome</keyword>
<evidence type="ECO:0000256" key="1">
    <source>
        <dbReference type="ARBA" id="ARBA00011073"/>
    </source>
</evidence>
<gene>
    <name evidence="10" type="primary">prtP</name>
    <name evidence="10" type="ORF">DSM106044_02912</name>
</gene>
<dbReference type="Pfam" id="PF18425">
    <property type="entry name" value="CspB_prodomain"/>
    <property type="match status" value="1"/>
</dbReference>
<dbReference type="EMBL" id="QGQD01000057">
    <property type="protein sequence ID" value="TLD00244.1"/>
    <property type="molecule type" value="Genomic_DNA"/>
</dbReference>
<dbReference type="Gene3D" id="3.30.70.2980">
    <property type="match status" value="1"/>
</dbReference>
<evidence type="ECO:0000256" key="5">
    <source>
        <dbReference type="PIRSR" id="PIRSR615500-1"/>
    </source>
</evidence>
<comment type="caution">
    <text evidence="10">The sequence shown here is derived from an EMBL/GenBank/DDBJ whole genome shotgun (WGS) entry which is preliminary data.</text>
</comment>
<dbReference type="EC" id="3.4.21.96" evidence="10"/>
<accession>A0A4U8Q7E0</accession>
<dbReference type="CDD" id="cd07478">
    <property type="entry name" value="Peptidases_S8_CspA-like"/>
    <property type="match status" value="1"/>
</dbReference>
<evidence type="ECO:0000256" key="3">
    <source>
        <dbReference type="ARBA" id="ARBA00022801"/>
    </source>
</evidence>
<comment type="similarity">
    <text evidence="1 6 7">Belongs to the peptidase S8 family.</text>
</comment>
<evidence type="ECO:0000256" key="7">
    <source>
        <dbReference type="RuleBase" id="RU003355"/>
    </source>
</evidence>
<evidence type="ECO:0000259" key="9">
    <source>
        <dbReference type="Pfam" id="PF18425"/>
    </source>
</evidence>
<dbReference type="SUPFAM" id="SSF52743">
    <property type="entry name" value="Subtilisin-like"/>
    <property type="match status" value="1"/>
</dbReference>
<proteinExistence type="inferred from homology"/>
<dbReference type="Gene3D" id="3.40.50.200">
    <property type="entry name" value="Peptidase S8/S53 domain"/>
    <property type="match status" value="1"/>
</dbReference>
<feature type="domain" description="Csp protease B prodomain" evidence="9">
    <location>
        <begin position="5"/>
        <end position="92"/>
    </location>
</feature>
<evidence type="ECO:0000313" key="10">
    <source>
        <dbReference type="EMBL" id="TLD00244.1"/>
    </source>
</evidence>
<feature type="active site" description="Charge relay system" evidence="5 6">
    <location>
        <position position="513"/>
    </location>
</feature>
<dbReference type="PANTHER" id="PTHR43806:SF11">
    <property type="entry name" value="CEREVISIN-RELATED"/>
    <property type="match status" value="1"/>
</dbReference>
<dbReference type="InterPro" id="IPR023827">
    <property type="entry name" value="Peptidase_S8_Asp-AS"/>
</dbReference>
<keyword evidence="4 6" id="KW-0720">Serine protease</keyword>
<dbReference type="InterPro" id="IPR050131">
    <property type="entry name" value="Peptidase_S8_subtilisin-like"/>
</dbReference>
<dbReference type="STRING" id="180332.GCA_000797495_05098"/>
<dbReference type="InterPro" id="IPR017310">
    <property type="entry name" value="Pept_S8A_subtilisin_clostridia"/>
</dbReference>
<evidence type="ECO:0000256" key="2">
    <source>
        <dbReference type="ARBA" id="ARBA00022670"/>
    </source>
</evidence>
<dbReference type="RefSeq" id="WP_027295107.1">
    <property type="nucleotide sequence ID" value="NZ_CABMJZ010000140.1"/>
</dbReference>
<evidence type="ECO:0000313" key="11">
    <source>
        <dbReference type="Proteomes" id="UP000306509"/>
    </source>
</evidence>
<evidence type="ECO:0000256" key="4">
    <source>
        <dbReference type="ARBA" id="ARBA00022825"/>
    </source>
</evidence>
<evidence type="ECO:0000259" key="8">
    <source>
        <dbReference type="Pfam" id="PF00082"/>
    </source>
</evidence>
<dbReference type="Proteomes" id="UP000306509">
    <property type="component" value="Unassembled WGS sequence"/>
</dbReference>
<dbReference type="PANTHER" id="PTHR43806">
    <property type="entry name" value="PEPTIDASE S8"/>
    <property type="match status" value="1"/>
</dbReference>
<dbReference type="Gene3D" id="2.60.120.1290">
    <property type="match status" value="1"/>
</dbReference>
<organism evidence="10 11">
    <name type="scientific">Robinsoniella peoriensis</name>
    <dbReference type="NCBI Taxonomy" id="180332"/>
    <lineage>
        <taxon>Bacteria</taxon>
        <taxon>Bacillati</taxon>
        <taxon>Bacillota</taxon>
        <taxon>Clostridia</taxon>
        <taxon>Lachnospirales</taxon>
        <taxon>Lachnospiraceae</taxon>
        <taxon>Robinsoniella</taxon>
    </lineage>
</organism>
<sequence>MATDQKIENLLNLALDATPEEREKSLTLDVGYDPVDQKWEIIVKYSGDISRLESEDIQVVELINEYAIITLPESKIAYLAAQPEVEFIEKPKRLFFSVNQGRAASCMNVLQTPAFNLNGEGIIVAVIDSGVDYTHPDFRNPNGSTRILNIWDQTLPGNPPKGYKIGTEFDQAQINAALNPEAEGERSAQAVPSRDLSGHGTQVLGIAAGNGRASNGRYRGVAYASDIIVVKLGLARPNSFPRTTELMQALDYVIRKSIEYQKPVAINLSFGTVYGSHDGSGLLETYIDDISNLWKSTISVGTGNEGSTGGHTSGILKNNVPVEIQLGIVNNELSINLQIWKSYVDEFEITIVHPSGQVVGPLQEVLGPQRYIAGETELLVYYGEPSPYSTSQEIYIDFIPRDTYIDSGIWRLIFTPKRIVEGRYDVWLPASAAVGIGTRFYQPTVETTLTIPSTARKVIAVGAYDSRLLTYAPFSGRGYNRDSSQVKPDVSAPGVDITTATPGGGYTTVSGTSFATPFVTGAAAMLMQWGIVMGNDPYLYGEKVKAYLIRGARPLNVERVYPNPTLGYGTLCVKDSFPG</sequence>
<dbReference type="PROSITE" id="PS51892">
    <property type="entry name" value="SUBTILASE"/>
    <property type="match status" value="1"/>
</dbReference>
<dbReference type="InterPro" id="IPR000209">
    <property type="entry name" value="Peptidase_S8/S53_dom"/>
</dbReference>
<evidence type="ECO:0000256" key="6">
    <source>
        <dbReference type="PROSITE-ProRule" id="PRU01240"/>
    </source>
</evidence>
<name>A0A4U8Q7E0_9FIRM</name>
<dbReference type="Pfam" id="PF00082">
    <property type="entry name" value="Peptidase_S8"/>
    <property type="match status" value="2"/>
</dbReference>
<dbReference type="PRINTS" id="PR00723">
    <property type="entry name" value="SUBTILISIN"/>
</dbReference>
<dbReference type="PROSITE" id="PS00138">
    <property type="entry name" value="SUBTILASE_SER"/>
    <property type="match status" value="1"/>
</dbReference>
<feature type="domain" description="Peptidase S8/S53" evidence="8">
    <location>
        <begin position="119"/>
        <end position="306"/>
    </location>
</feature>